<feature type="domain" description="JmjC" evidence="13">
    <location>
        <begin position="336"/>
        <end position="495"/>
    </location>
</feature>
<keyword evidence="16" id="KW-1185">Reference proteome</keyword>
<feature type="coiled-coil region" evidence="10">
    <location>
        <begin position="64"/>
        <end position="118"/>
    </location>
</feature>
<keyword evidence="12" id="KW-1133">Transmembrane helix</keyword>
<dbReference type="EMBL" id="LGRX02022401">
    <property type="protein sequence ID" value="KAK3255666.1"/>
    <property type="molecule type" value="Genomic_DNA"/>
</dbReference>
<dbReference type="Pfam" id="PF13621">
    <property type="entry name" value="Cupin_8"/>
    <property type="match status" value="1"/>
</dbReference>
<keyword evidence="9" id="KW-0539">Nucleus</keyword>
<evidence type="ECO:0000256" key="8">
    <source>
        <dbReference type="ARBA" id="ARBA00023004"/>
    </source>
</evidence>
<dbReference type="Gene3D" id="2.60.120.620">
    <property type="entry name" value="q2cbj1_9rhob like domain"/>
    <property type="match status" value="1"/>
</dbReference>
<keyword evidence="5" id="KW-0479">Metal-binding</keyword>
<evidence type="ECO:0000256" key="4">
    <source>
        <dbReference type="ARBA" id="ARBA00006801"/>
    </source>
</evidence>
<dbReference type="InterPro" id="IPR041667">
    <property type="entry name" value="Cupin_8"/>
</dbReference>
<evidence type="ECO:0000256" key="2">
    <source>
        <dbReference type="ARBA" id="ARBA00001961"/>
    </source>
</evidence>
<evidence type="ECO:0000256" key="6">
    <source>
        <dbReference type="ARBA" id="ARBA00022964"/>
    </source>
</evidence>
<reference evidence="15 16" key="1">
    <citation type="journal article" date="2015" name="Genome Biol. Evol.">
        <title>Comparative Genomics of a Bacterivorous Green Alga Reveals Evolutionary Causalities and Consequences of Phago-Mixotrophic Mode of Nutrition.</title>
        <authorList>
            <person name="Burns J.A."/>
            <person name="Paasch A."/>
            <person name="Narechania A."/>
            <person name="Kim E."/>
        </authorList>
    </citation>
    <scope>NUCLEOTIDE SEQUENCE [LARGE SCALE GENOMIC DNA]</scope>
    <source>
        <strain evidence="15 16">PLY_AMNH</strain>
    </source>
</reference>
<dbReference type="PANTHER" id="PTHR12461:SF106">
    <property type="entry name" value="BIFUNCTIONAL PEPTIDASE AND ARGINYL-HYDROXYLASE JMJD5"/>
    <property type="match status" value="1"/>
</dbReference>
<evidence type="ECO:0000259" key="14">
    <source>
        <dbReference type="PROSITE" id="PS51471"/>
    </source>
</evidence>
<dbReference type="GO" id="GO:0016705">
    <property type="term" value="F:oxidoreductase activity, acting on paired donors, with incorporation or reduction of molecular oxygen"/>
    <property type="evidence" value="ECO:0007669"/>
    <property type="project" value="InterPro"/>
</dbReference>
<dbReference type="PROSITE" id="PS51471">
    <property type="entry name" value="FE2OG_OXY"/>
    <property type="match status" value="1"/>
</dbReference>
<dbReference type="GO" id="GO:0005506">
    <property type="term" value="F:iron ion binding"/>
    <property type="evidence" value="ECO:0007669"/>
    <property type="project" value="InterPro"/>
</dbReference>
<name>A0AAE0FA41_9CHLO</name>
<evidence type="ECO:0000256" key="7">
    <source>
        <dbReference type="ARBA" id="ARBA00023002"/>
    </source>
</evidence>
<dbReference type="InterPro" id="IPR005123">
    <property type="entry name" value="Oxoglu/Fe-dep_dioxygenase_dom"/>
</dbReference>
<gene>
    <name evidence="15" type="ORF">CYMTET_35165</name>
</gene>
<evidence type="ECO:0000256" key="3">
    <source>
        <dbReference type="ARBA" id="ARBA00004123"/>
    </source>
</evidence>
<evidence type="ECO:0000256" key="9">
    <source>
        <dbReference type="ARBA" id="ARBA00023242"/>
    </source>
</evidence>
<proteinExistence type="inferred from homology"/>
<dbReference type="GO" id="GO:0031418">
    <property type="term" value="F:L-ascorbic acid binding"/>
    <property type="evidence" value="ECO:0007669"/>
    <property type="project" value="InterPro"/>
</dbReference>
<accession>A0AAE0FA41</accession>
<comment type="cofactor">
    <cofactor evidence="1">
        <name>Fe(2+)</name>
        <dbReference type="ChEBI" id="CHEBI:29033"/>
    </cofactor>
</comment>
<feature type="region of interest" description="Disordered" evidence="11">
    <location>
        <begin position="126"/>
        <end position="184"/>
    </location>
</feature>
<evidence type="ECO:0000256" key="12">
    <source>
        <dbReference type="SAM" id="Phobius"/>
    </source>
</evidence>
<sequence length="932" mass="106129">MHLLTRIFFNTHQVCIMPTYIFGRRYGFMAVAKGFGAALLGTFFVALIASQIDVPEITSNFNEIKSLKQTLKERDDRLSSLEQEFEKLKGMSVQPPPIKEIRDAISERDGRLEEMEAQIGQLHHLVNGENGKVDPPESQHGTKASPRTYDATPRTHDATPRAHDTSSRPKADRPAGHTYGDYDYDVVDPRGIPYPHDHYEDAASMPPAIVLPPDSQHALLDEQGCSSGQVWEEELGKCLPMLKLDRVSAITPAEFELKYYKPARPVILTNITAQWKAYKKWSLDYFQKNYGDVDIQVQKGRSERKDFETAQHALRRRMKFREYVDLIKSSNVTNDMYMTSNNDLMTKAEIGPNLVKDMQPFFPGFFFVDMTNIHFWLGPKGTMTPLHYDPISLMHTHVFGRKVWRMIPPECRPYIYNTDRVYTDVDALNFDYKKYPLLKHVWMITETIQPGETLFVPNGWWHHVAGIDKPTISVSFTSWNPRFAIYEKAHAKKWPMKVRGKFQQMEEPQGPATPGEKTPVDFNIWTWLRDQATRQRENGYPWLDFDWSGILLKDPEEVSKETMLEYSTQGGPDGRTVALVWTALNPQCSEIPFDWMAWMIENVGLNSGIDSLAATFVRETLPMVRVDHVKAIQKCLSREQEAFSEHAMDEIRPQVNSVMQRIREAARKVKAQQKEDVKDLESKKKKWIALRHTNGWEPPSEAQMMSAESHPTARPLAAQPRTVLLEGLIRPEVARRLIELAIPGLVRSTTISDDSSSIGQVNSARTSMGAWLNRNDPTVVEVLGKVSEVVGSEANSHEEYRQHLDCCDSGGPFGHMEPACEIFIRSGGDRIASMIFMLQEPEEGGATGFPRAHRLENGQVVPTTNRGEMRTCTSPDLFQVKPKVGDALLFWDYLSAEKNKDGMHDYAAEHMGCPVKQGQKWIATVWVRGARF</sequence>
<dbReference type="Proteomes" id="UP001190700">
    <property type="component" value="Unassembled WGS sequence"/>
</dbReference>
<comment type="cofactor">
    <cofactor evidence="2">
        <name>L-ascorbate</name>
        <dbReference type="ChEBI" id="CHEBI:38290"/>
    </cofactor>
</comment>
<dbReference type="InterPro" id="IPR006620">
    <property type="entry name" value="Pro_4_hyd_alph"/>
</dbReference>
<dbReference type="GO" id="GO:0051213">
    <property type="term" value="F:dioxygenase activity"/>
    <property type="evidence" value="ECO:0007669"/>
    <property type="project" value="UniProtKB-KW"/>
</dbReference>
<keyword evidence="12" id="KW-0472">Membrane</keyword>
<evidence type="ECO:0000313" key="16">
    <source>
        <dbReference type="Proteomes" id="UP001190700"/>
    </source>
</evidence>
<dbReference type="Gene3D" id="2.60.120.650">
    <property type="entry name" value="Cupin"/>
    <property type="match status" value="1"/>
</dbReference>
<feature type="domain" description="Fe2OG dioxygenase" evidence="14">
    <location>
        <begin position="760"/>
        <end position="929"/>
    </location>
</feature>
<evidence type="ECO:0000256" key="11">
    <source>
        <dbReference type="SAM" id="MobiDB-lite"/>
    </source>
</evidence>
<feature type="compositionally biased region" description="Basic and acidic residues" evidence="11">
    <location>
        <begin position="153"/>
        <end position="175"/>
    </location>
</feature>
<dbReference type="SMART" id="SM00558">
    <property type="entry name" value="JmjC"/>
    <property type="match status" value="1"/>
</dbReference>
<keyword evidence="7" id="KW-0560">Oxidoreductase</keyword>
<comment type="similarity">
    <text evidence="4">Belongs to the JARID1 histone demethylase family.</text>
</comment>
<evidence type="ECO:0000313" key="15">
    <source>
        <dbReference type="EMBL" id="KAK3255666.1"/>
    </source>
</evidence>
<evidence type="ECO:0000256" key="10">
    <source>
        <dbReference type="SAM" id="Coils"/>
    </source>
</evidence>
<feature type="coiled-coil region" evidence="10">
    <location>
        <begin position="655"/>
        <end position="690"/>
    </location>
</feature>
<keyword evidence="8" id="KW-0408">Iron</keyword>
<evidence type="ECO:0000259" key="13">
    <source>
        <dbReference type="PROSITE" id="PS51184"/>
    </source>
</evidence>
<keyword evidence="6" id="KW-0223">Dioxygenase</keyword>
<evidence type="ECO:0000256" key="1">
    <source>
        <dbReference type="ARBA" id="ARBA00001954"/>
    </source>
</evidence>
<dbReference type="PROSITE" id="PS51184">
    <property type="entry name" value="JMJC"/>
    <property type="match status" value="1"/>
</dbReference>
<dbReference type="InterPro" id="IPR003347">
    <property type="entry name" value="JmjC_dom"/>
</dbReference>
<dbReference type="PANTHER" id="PTHR12461">
    <property type="entry name" value="HYPOXIA-INDUCIBLE FACTOR 1 ALPHA INHIBITOR-RELATED"/>
    <property type="match status" value="1"/>
</dbReference>
<dbReference type="AlphaFoldDB" id="A0AAE0FA41"/>
<protein>
    <submittedName>
        <fullName evidence="15">Uncharacterized protein</fullName>
    </submittedName>
</protein>
<comment type="caution">
    <text evidence="15">The sequence shown here is derived from an EMBL/GenBank/DDBJ whole genome shotgun (WGS) entry which is preliminary data.</text>
</comment>
<keyword evidence="12" id="KW-0812">Transmembrane</keyword>
<feature type="transmembrane region" description="Helical" evidence="12">
    <location>
        <begin position="26"/>
        <end position="49"/>
    </location>
</feature>
<dbReference type="SUPFAM" id="SSF51197">
    <property type="entry name" value="Clavaminate synthase-like"/>
    <property type="match status" value="1"/>
</dbReference>
<keyword evidence="10" id="KW-0175">Coiled coil</keyword>
<evidence type="ECO:0000256" key="5">
    <source>
        <dbReference type="ARBA" id="ARBA00022723"/>
    </source>
</evidence>
<dbReference type="GO" id="GO:0005634">
    <property type="term" value="C:nucleus"/>
    <property type="evidence" value="ECO:0007669"/>
    <property type="project" value="UniProtKB-SubCell"/>
</dbReference>
<comment type="subcellular location">
    <subcellularLocation>
        <location evidence="3">Nucleus</location>
    </subcellularLocation>
</comment>
<organism evidence="15 16">
    <name type="scientific">Cymbomonas tetramitiformis</name>
    <dbReference type="NCBI Taxonomy" id="36881"/>
    <lineage>
        <taxon>Eukaryota</taxon>
        <taxon>Viridiplantae</taxon>
        <taxon>Chlorophyta</taxon>
        <taxon>Pyramimonadophyceae</taxon>
        <taxon>Pyramimonadales</taxon>
        <taxon>Pyramimonadaceae</taxon>
        <taxon>Cymbomonas</taxon>
    </lineage>
</organism>
<dbReference type="SMART" id="SM00702">
    <property type="entry name" value="P4Hc"/>
    <property type="match status" value="1"/>
</dbReference>